<evidence type="ECO:0000256" key="1">
    <source>
        <dbReference type="SAM" id="MobiDB-lite"/>
    </source>
</evidence>
<evidence type="ECO:0000313" key="3">
    <source>
        <dbReference type="Proteomes" id="UP000623467"/>
    </source>
</evidence>
<organism evidence="2 3">
    <name type="scientific">Mycena sanguinolenta</name>
    <dbReference type="NCBI Taxonomy" id="230812"/>
    <lineage>
        <taxon>Eukaryota</taxon>
        <taxon>Fungi</taxon>
        <taxon>Dikarya</taxon>
        <taxon>Basidiomycota</taxon>
        <taxon>Agaricomycotina</taxon>
        <taxon>Agaricomycetes</taxon>
        <taxon>Agaricomycetidae</taxon>
        <taxon>Agaricales</taxon>
        <taxon>Marasmiineae</taxon>
        <taxon>Mycenaceae</taxon>
        <taxon>Mycena</taxon>
    </lineage>
</organism>
<comment type="caution">
    <text evidence="2">The sequence shown here is derived from an EMBL/GenBank/DDBJ whole genome shotgun (WGS) entry which is preliminary data.</text>
</comment>
<protein>
    <submittedName>
        <fullName evidence="2">Uncharacterized protein</fullName>
    </submittedName>
</protein>
<feature type="compositionally biased region" description="Basic residues" evidence="1">
    <location>
        <begin position="15"/>
        <end position="25"/>
    </location>
</feature>
<evidence type="ECO:0000313" key="2">
    <source>
        <dbReference type="EMBL" id="KAF7377481.1"/>
    </source>
</evidence>
<feature type="compositionally biased region" description="Polar residues" evidence="1">
    <location>
        <begin position="77"/>
        <end position="88"/>
    </location>
</feature>
<dbReference type="AlphaFoldDB" id="A0A8H6ZJF6"/>
<reference evidence="2" key="1">
    <citation type="submission" date="2020-05" db="EMBL/GenBank/DDBJ databases">
        <title>Mycena genomes resolve the evolution of fungal bioluminescence.</title>
        <authorList>
            <person name="Tsai I.J."/>
        </authorList>
    </citation>
    <scope>NUCLEOTIDE SEQUENCE</scope>
    <source>
        <strain evidence="2">160909Yilan</strain>
    </source>
</reference>
<proteinExistence type="predicted"/>
<dbReference type="Proteomes" id="UP000623467">
    <property type="component" value="Unassembled WGS sequence"/>
</dbReference>
<feature type="region of interest" description="Disordered" evidence="1">
    <location>
        <begin position="57"/>
        <end position="112"/>
    </location>
</feature>
<dbReference type="EMBL" id="JACAZH010000001">
    <property type="protein sequence ID" value="KAF7377481.1"/>
    <property type="molecule type" value="Genomic_DNA"/>
</dbReference>
<feature type="region of interest" description="Disordered" evidence="1">
    <location>
        <begin position="1"/>
        <end position="25"/>
    </location>
</feature>
<sequence>MDGTVLSTRIDSPPTRRKRRAHSPARRAITLAASHLPLASFSAPLLFSPCVVANPIPAPGVGSDVDADEEDDEEQEGLNNPATNSAVHGTSPEWHSGNSLPSPSLFINSREV</sequence>
<feature type="compositionally biased region" description="Polar residues" evidence="1">
    <location>
        <begin position="1"/>
        <end position="10"/>
    </location>
</feature>
<accession>A0A8H6ZJF6</accession>
<gene>
    <name evidence="2" type="ORF">MSAN_00170100</name>
</gene>
<feature type="compositionally biased region" description="Acidic residues" evidence="1">
    <location>
        <begin position="65"/>
        <end position="76"/>
    </location>
</feature>
<keyword evidence="3" id="KW-1185">Reference proteome</keyword>
<feature type="compositionally biased region" description="Polar residues" evidence="1">
    <location>
        <begin position="96"/>
        <end position="112"/>
    </location>
</feature>
<name>A0A8H6ZJF6_9AGAR</name>